<protein>
    <submittedName>
        <fullName evidence="1">Uncharacterized protein</fullName>
    </submittedName>
</protein>
<name>A0A9J6AHC1_SOLCO</name>
<comment type="caution">
    <text evidence="1">The sequence shown here is derived from an EMBL/GenBank/DDBJ whole genome shotgun (WGS) entry which is preliminary data.</text>
</comment>
<gene>
    <name evidence="1" type="ORF">H5410_008934</name>
</gene>
<keyword evidence="2" id="KW-1185">Reference proteome</keyword>
<evidence type="ECO:0000313" key="2">
    <source>
        <dbReference type="Proteomes" id="UP000824120"/>
    </source>
</evidence>
<sequence>MKQQTPNARLKDVKSATSEKLASLQLAAMTSVGDYICYRGTRAGRDRWSGDHFGRSNHVDSGIHF</sequence>
<dbReference type="AlphaFoldDB" id="A0A9J6AHC1"/>
<accession>A0A9J6AHC1</accession>
<organism evidence="1 2">
    <name type="scientific">Solanum commersonii</name>
    <name type="common">Commerson's wild potato</name>
    <name type="synonym">Commerson's nightshade</name>
    <dbReference type="NCBI Taxonomy" id="4109"/>
    <lineage>
        <taxon>Eukaryota</taxon>
        <taxon>Viridiplantae</taxon>
        <taxon>Streptophyta</taxon>
        <taxon>Embryophyta</taxon>
        <taxon>Tracheophyta</taxon>
        <taxon>Spermatophyta</taxon>
        <taxon>Magnoliopsida</taxon>
        <taxon>eudicotyledons</taxon>
        <taxon>Gunneridae</taxon>
        <taxon>Pentapetalae</taxon>
        <taxon>asterids</taxon>
        <taxon>lamiids</taxon>
        <taxon>Solanales</taxon>
        <taxon>Solanaceae</taxon>
        <taxon>Solanoideae</taxon>
        <taxon>Solaneae</taxon>
        <taxon>Solanum</taxon>
    </lineage>
</organism>
<reference evidence="1 2" key="1">
    <citation type="submission" date="2020-09" db="EMBL/GenBank/DDBJ databases">
        <title>De no assembly of potato wild relative species, Solanum commersonii.</title>
        <authorList>
            <person name="Cho K."/>
        </authorList>
    </citation>
    <scope>NUCLEOTIDE SEQUENCE [LARGE SCALE GENOMIC DNA]</scope>
    <source>
        <strain evidence="1">LZ3.2</strain>
        <tissue evidence="1">Leaf</tissue>
    </source>
</reference>
<dbReference type="EMBL" id="JACXVP010000002">
    <property type="protein sequence ID" value="KAG5623716.1"/>
    <property type="molecule type" value="Genomic_DNA"/>
</dbReference>
<evidence type="ECO:0000313" key="1">
    <source>
        <dbReference type="EMBL" id="KAG5623716.1"/>
    </source>
</evidence>
<dbReference type="Proteomes" id="UP000824120">
    <property type="component" value="Chromosome 2"/>
</dbReference>
<proteinExistence type="predicted"/>